<dbReference type="PROSITE" id="PS50089">
    <property type="entry name" value="ZF_RING_2"/>
    <property type="match status" value="1"/>
</dbReference>
<evidence type="ECO:0000256" key="9">
    <source>
        <dbReference type="PROSITE-ProRule" id="PRU00455"/>
    </source>
</evidence>
<dbReference type="PANTHER" id="PTHR45877:SF2">
    <property type="entry name" value="E3 UBIQUITIN-PROTEIN LIGASE SINA-RELATED"/>
    <property type="match status" value="1"/>
</dbReference>
<proteinExistence type="predicted"/>
<dbReference type="UniPathway" id="UPA00143"/>
<dbReference type="PROSITE" id="PS51081">
    <property type="entry name" value="ZF_SIAH"/>
    <property type="match status" value="1"/>
</dbReference>
<accession>A0A8J2L1K4</accession>
<evidence type="ECO:0000256" key="6">
    <source>
        <dbReference type="ARBA" id="ARBA00022771"/>
    </source>
</evidence>
<keyword evidence="6 9" id="KW-0863">Zinc-finger</keyword>
<dbReference type="InterPro" id="IPR004162">
    <property type="entry name" value="SINA-like_animal"/>
</dbReference>
<keyword evidence="4" id="KW-0808">Transferase</keyword>
<reference evidence="12" key="1">
    <citation type="submission" date="2021-06" db="EMBL/GenBank/DDBJ databases">
        <authorList>
            <person name="Hodson N. C."/>
            <person name="Mongue J. A."/>
            <person name="Jaron S. K."/>
        </authorList>
    </citation>
    <scope>NUCLEOTIDE SEQUENCE</scope>
</reference>
<dbReference type="GO" id="GO:0005737">
    <property type="term" value="C:cytoplasm"/>
    <property type="evidence" value="ECO:0007669"/>
    <property type="project" value="TreeGrafter"/>
</dbReference>
<dbReference type="GO" id="GO:0016567">
    <property type="term" value="P:protein ubiquitination"/>
    <property type="evidence" value="ECO:0007669"/>
    <property type="project" value="UniProtKB-UniPathway"/>
</dbReference>
<evidence type="ECO:0000256" key="2">
    <source>
        <dbReference type="ARBA" id="ARBA00004906"/>
    </source>
</evidence>
<dbReference type="GO" id="GO:0031624">
    <property type="term" value="F:ubiquitin conjugating enzyme binding"/>
    <property type="evidence" value="ECO:0007669"/>
    <property type="project" value="TreeGrafter"/>
</dbReference>
<dbReference type="PANTHER" id="PTHR45877">
    <property type="entry name" value="E3 UBIQUITIN-PROTEIN LIGASE SIAH2"/>
    <property type="match status" value="1"/>
</dbReference>
<evidence type="ECO:0000256" key="3">
    <source>
        <dbReference type="ARBA" id="ARBA00012483"/>
    </source>
</evidence>
<evidence type="ECO:0000256" key="7">
    <source>
        <dbReference type="ARBA" id="ARBA00022786"/>
    </source>
</evidence>
<dbReference type="InterPro" id="IPR049548">
    <property type="entry name" value="Sina-like_RING"/>
</dbReference>
<dbReference type="Proteomes" id="UP000708208">
    <property type="component" value="Unassembled WGS sequence"/>
</dbReference>
<dbReference type="EMBL" id="CAJVCH010533640">
    <property type="protein sequence ID" value="CAG7824691.1"/>
    <property type="molecule type" value="Genomic_DNA"/>
</dbReference>
<keyword evidence="7" id="KW-0833">Ubl conjugation pathway</keyword>
<keyword evidence="13" id="KW-1185">Reference proteome</keyword>
<dbReference type="AlphaFoldDB" id="A0A8J2L1K4"/>
<dbReference type="GO" id="GO:0008270">
    <property type="term" value="F:zinc ion binding"/>
    <property type="evidence" value="ECO:0007669"/>
    <property type="project" value="UniProtKB-KW"/>
</dbReference>
<sequence length="400" mass="45248">MGDPIPFQFECPVCFDPIVPPFNQCTSGHLLCHNCLPRLETCPVCRVAIDKKIRIRNLHLENLAGQFTYPCPFKSLGCEVALQLGEIDNHKLDCPFSIQTYCSIMGIQRCKLLMTTGNIISHLLEKHEISALVSESGDIEIHQVGDISSHYGISKHYWNPVVFTYEGYVFCTQTQYKEGSISWNVVVLGSKAVAKKFTATISIVSFDENRFLEWKGEVASVHTQSTSTGRDYRFSAPISTIANFSRKTEDAEKFWWSRRCNKNNEQWMLKIRVQNKSQNGPESLSQNLPIVKSQASEIGCHCDTDCGCNKPHCFSCGVNFQDEITYRCIKCHMYLLCQACVDNGVHSRHLFFRIPKNRSFDDAIITLKTYGTTEFVISLPPVVAPPSTDDGYEEPQPDIE</sequence>
<evidence type="ECO:0000313" key="13">
    <source>
        <dbReference type="Proteomes" id="UP000708208"/>
    </source>
</evidence>
<dbReference type="OrthoDB" id="941555at2759"/>
<dbReference type="Pfam" id="PF21362">
    <property type="entry name" value="Sina_RING"/>
    <property type="match status" value="1"/>
</dbReference>
<gene>
    <name evidence="12" type="ORF">AFUS01_LOCUS34836</name>
</gene>
<comment type="caution">
    <text evidence="12">The sequence shown here is derived from an EMBL/GenBank/DDBJ whole genome shotgun (WGS) entry which is preliminary data.</text>
</comment>
<keyword evidence="5" id="KW-0479">Metal-binding</keyword>
<dbReference type="EC" id="2.3.2.27" evidence="3"/>
<dbReference type="GO" id="GO:0061630">
    <property type="term" value="F:ubiquitin protein ligase activity"/>
    <property type="evidence" value="ECO:0007669"/>
    <property type="project" value="UniProtKB-EC"/>
</dbReference>
<dbReference type="Pfam" id="PF21361">
    <property type="entry name" value="Sina_ZnF"/>
    <property type="match status" value="1"/>
</dbReference>
<evidence type="ECO:0000256" key="4">
    <source>
        <dbReference type="ARBA" id="ARBA00022679"/>
    </source>
</evidence>
<dbReference type="InterPro" id="IPR013010">
    <property type="entry name" value="Znf_SIAH"/>
</dbReference>
<feature type="domain" description="RING-type" evidence="10">
    <location>
        <begin position="11"/>
        <end position="46"/>
    </location>
</feature>
<evidence type="ECO:0000259" key="11">
    <source>
        <dbReference type="PROSITE" id="PS51081"/>
    </source>
</evidence>
<evidence type="ECO:0000256" key="5">
    <source>
        <dbReference type="ARBA" id="ARBA00022723"/>
    </source>
</evidence>
<dbReference type="GO" id="GO:0043161">
    <property type="term" value="P:proteasome-mediated ubiquitin-dependent protein catabolic process"/>
    <property type="evidence" value="ECO:0007669"/>
    <property type="project" value="TreeGrafter"/>
</dbReference>
<evidence type="ECO:0000259" key="10">
    <source>
        <dbReference type="PROSITE" id="PS50089"/>
    </source>
</evidence>
<organism evidence="12 13">
    <name type="scientific">Allacma fusca</name>
    <dbReference type="NCBI Taxonomy" id="39272"/>
    <lineage>
        <taxon>Eukaryota</taxon>
        <taxon>Metazoa</taxon>
        <taxon>Ecdysozoa</taxon>
        <taxon>Arthropoda</taxon>
        <taxon>Hexapoda</taxon>
        <taxon>Collembola</taxon>
        <taxon>Symphypleona</taxon>
        <taxon>Sminthuridae</taxon>
        <taxon>Allacma</taxon>
    </lineage>
</organism>
<name>A0A8J2L1K4_9HEXA</name>
<comment type="catalytic activity">
    <reaction evidence="1">
        <text>S-ubiquitinyl-[E2 ubiquitin-conjugating enzyme]-L-cysteine + [acceptor protein]-L-lysine = [E2 ubiquitin-conjugating enzyme]-L-cysteine + N(6)-ubiquitinyl-[acceptor protein]-L-lysine.</text>
        <dbReference type="EC" id="2.3.2.27"/>
    </reaction>
</comment>
<evidence type="ECO:0000256" key="1">
    <source>
        <dbReference type="ARBA" id="ARBA00000900"/>
    </source>
</evidence>
<evidence type="ECO:0000313" key="12">
    <source>
        <dbReference type="EMBL" id="CAG7824691.1"/>
    </source>
</evidence>
<keyword evidence="8" id="KW-0862">Zinc</keyword>
<protein>
    <recommendedName>
        <fullName evidence="3">RING-type E3 ubiquitin transferase</fullName>
        <ecNumber evidence="3">2.3.2.27</ecNumber>
    </recommendedName>
</protein>
<feature type="domain" description="SIAH-type" evidence="11">
    <location>
        <begin position="66"/>
        <end position="128"/>
    </location>
</feature>
<dbReference type="InterPro" id="IPR001841">
    <property type="entry name" value="Znf_RING"/>
</dbReference>
<evidence type="ECO:0000256" key="8">
    <source>
        <dbReference type="ARBA" id="ARBA00022833"/>
    </source>
</evidence>
<comment type="pathway">
    <text evidence="2">Protein modification; protein ubiquitination.</text>
</comment>